<reference evidence="2 3" key="1">
    <citation type="submission" date="2017-07" db="EMBL/GenBank/DDBJ databases">
        <title>The genome sequence of Paludifilum halophilum highlights mechanisms for microbial adaptation to high salt environemnts.</title>
        <authorList>
            <person name="Belbahri L."/>
        </authorList>
    </citation>
    <scope>NUCLEOTIDE SEQUENCE [LARGE SCALE GENOMIC DNA]</scope>
    <source>
        <strain evidence="2 3">DSM 102817</strain>
    </source>
</reference>
<organism evidence="2 3">
    <name type="scientific">Paludifilum halophilum</name>
    <dbReference type="NCBI Taxonomy" id="1642702"/>
    <lineage>
        <taxon>Bacteria</taxon>
        <taxon>Bacillati</taxon>
        <taxon>Bacillota</taxon>
        <taxon>Bacilli</taxon>
        <taxon>Bacillales</taxon>
        <taxon>Thermoactinomycetaceae</taxon>
        <taxon>Paludifilum</taxon>
    </lineage>
</organism>
<dbReference type="OrthoDB" id="9798996at2"/>
<keyword evidence="3" id="KW-1185">Reference proteome</keyword>
<feature type="domain" description="DUF2249" evidence="1">
    <location>
        <begin position="2"/>
        <end position="44"/>
    </location>
</feature>
<dbReference type="InterPro" id="IPR018720">
    <property type="entry name" value="DUF2249"/>
</dbReference>
<dbReference type="Proteomes" id="UP000215459">
    <property type="component" value="Unassembled WGS sequence"/>
</dbReference>
<dbReference type="EMBL" id="NOWF01000010">
    <property type="protein sequence ID" value="OYD06695.1"/>
    <property type="molecule type" value="Genomic_DNA"/>
</dbReference>
<gene>
    <name evidence="2" type="ORF">CHM34_15370</name>
</gene>
<dbReference type="Pfam" id="PF10006">
    <property type="entry name" value="DUF2249"/>
    <property type="match status" value="1"/>
</dbReference>
<evidence type="ECO:0000259" key="1">
    <source>
        <dbReference type="Pfam" id="PF10006"/>
    </source>
</evidence>
<protein>
    <recommendedName>
        <fullName evidence="1">DUF2249 domain-containing protein</fullName>
    </recommendedName>
</protein>
<accession>A0A235B505</accession>
<evidence type="ECO:0000313" key="2">
    <source>
        <dbReference type="EMBL" id="OYD06695.1"/>
    </source>
</evidence>
<proteinExistence type="predicted"/>
<evidence type="ECO:0000313" key="3">
    <source>
        <dbReference type="Proteomes" id="UP000215459"/>
    </source>
</evidence>
<sequence length="49" mass="5960">MTMELVNDHDPKPLYYQFRAERTGSFEWEYLDQGPEVWRVAIRKVEDRG</sequence>
<name>A0A235B505_9BACL</name>
<comment type="caution">
    <text evidence="2">The sequence shown here is derived from an EMBL/GenBank/DDBJ whole genome shotgun (WGS) entry which is preliminary data.</text>
</comment>
<dbReference type="AlphaFoldDB" id="A0A235B505"/>